<dbReference type="Gene3D" id="3.40.960.10">
    <property type="entry name" value="VSR Endonuclease"/>
    <property type="match status" value="1"/>
</dbReference>
<name>A0ABP9WEE3_9MICO</name>
<dbReference type="InterPro" id="IPR011335">
    <property type="entry name" value="Restrct_endonuc-II-like"/>
</dbReference>
<dbReference type="Pfam" id="PF18741">
    <property type="entry name" value="MTES_1575"/>
    <property type="match status" value="1"/>
</dbReference>
<protein>
    <recommendedName>
        <fullName evidence="1">Restriction endonuclease type II-like domain-containing protein</fullName>
    </recommendedName>
</protein>
<comment type="caution">
    <text evidence="2">The sequence shown here is derived from an EMBL/GenBank/DDBJ whole genome shotgun (WGS) entry which is preliminary data.</text>
</comment>
<gene>
    <name evidence="2" type="ORF">Lsed01_00636</name>
</gene>
<dbReference type="SUPFAM" id="SSF52980">
    <property type="entry name" value="Restriction endonuclease-like"/>
    <property type="match status" value="1"/>
</dbReference>
<dbReference type="EMBL" id="BAABRR010000002">
    <property type="protein sequence ID" value="GAA5518214.1"/>
    <property type="molecule type" value="Genomic_DNA"/>
</dbReference>
<organism evidence="2 3">
    <name type="scientific">Demequina sediminis</name>
    <dbReference type="NCBI Taxonomy" id="1930058"/>
    <lineage>
        <taxon>Bacteria</taxon>
        <taxon>Bacillati</taxon>
        <taxon>Actinomycetota</taxon>
        <taxon>Actinomycetes</taxon>
        <taxon>Micrococcales</taxon>
        <taxon>Demequinaceae</taxon>
        <taxon>Demequina</taxon>
    </lineage>
</organism>
<reference evidence="2 3" key="1">
    <citation type="submission" date="2024-02" db="EMBL/GenBank/DDBJ databases">
        <title>Lysinimicrobium sediminis NBRC 112286.</title>
        <authorList>
            <person name="Ichikawa N."/>
            <person name="Katano-Makiyama Y."/>
            <person name="Hidaka K."/>
        </authorList>
    </citation>
    <scope>NUCLEOTIDE SEQUENCE [LARGE SCALE GENOMIC DNA]</scope>
    <source>
        <strain evidence="2 3">NBRC 112286</strain>
    </source>
</reference>
<keyword evidence="3" id="KW-1185">Reference proteome</keyword>
<dbReference type="Proteomes" id="UP001426770">
    <property type="component" value="Unassembled WGS sequence"/>
</dbReference>
<dbReference type="InterPro" id="IPR049468">
    <property type="entry name" value="Restrct_endonuc-II-like_dom"/>
</dbReference>
<accession>A0ABP9WEE3</accession>
<proteinExistence type="predicted"/>
<sequence>MPHASRAAILRAAYRAELCCLSLCEALKLPIIAADPCVHLVVPRDRARRATDKRPVSGVTLHRLDTPGGSDSATIAVGLDLLGRCADRMQQIVALDAALNRGFLARGDIADFTFTEPHRRQWLMDMVDARAESLLETILRVALVERGFEVRPQVRIASAGRVDLVVSGKVVVQTDGSEHHSSPAQVIEDKRRDRVCVVAGYRVLRFSYADVMFHLDEVVEQITAALAY</sequence>
<evidence type="ECO:0000313" key="2">
    <source>
        <dbReference type="EMBL" id="GAA5518214.1"/>
    </source>
</evidence>
<evidence type="ECO:0000313" key="3">
    <source>
        <dbReference type="Proteomes" id="UP001426770"/>
    </source>
</evidence>
<evidence type="ECO:0000259" key="1">
    <source>
        <dbReference type="Pfam" id="PF18741"/>
    </source>
</evidence>
<feature type="domain" description="Restriction endonuclease type II-like" evidence="1">
    <location>
        <begin position="142"/>
        <end position="226"/>
    </location>
</feature>